<dbReference type="PANTHER" id="PTHR10805:SF0">
    <property type="entry name" value="COATOMER SUBUNIT EPSILON"/>
    <property type="match status" value="1"/>
</dbReference>
<protein>
    <submittedName>
        <fullName evidence="11">Coatomer, epsilon subunit</fullName>
    </submittedName>
</protein>
<evidence type="ECO:0000256" key="8">
    <source>
        <dbReference type="ARBA" id="ARBA00023034"/>
    </source>
</evidence>
<evidence type="ECO:0000256" key="4">
    <source>
        <dbReference type="ARBA" id="ARBA00022448"/>
    </source>
</evidence>
<evidence type="ECO:0000256" key="6">
    <source>
        <dbReference type="ARBA" id="ARBA00022892"/>
    </source>
</evidence>
<dbReference type="Proteomes" id="UP000717585">
    <property type="component" value="Unassembled WGS sequence"/>
</dbReference>
<dbReference type="GO" id="GO:0006888">
    <property type="term" value="P:endoplasmic reticulum to Golgi vesicle-mediated transport"/>
    <property type="evidence" value="ECO:0007669"/>
    <property type="project" value="TreeGrafter"/>
</dbReference>
<keyword evidence="10" id="KW-0968">Cytoplasmic vesicle</keyword>
<keyword evidence="9" id="KW-0472">Membrane</keyword>
<comment type="similarity">
    <text evidence="3">Belongs to the COPE family.</text>
</comment>
<evidence type="ECO:0000256" key="5">
    <source>
        <dbReference type="ARBA" id="ARBA00022490"/>
    </source>
</evidence>
<dbReference type="GO" id="GO:0030126">
    <property type="term" value="C:COPI vesicle coat"/>
    <property type="evidence" value="ECO:0007669"/>
    <property type="project" value="TreeGrafter"/>
</dbReference>
<sequence length="190" mass="21077">MSEDNRELEIARVQIKNKDYTGAWNTIASLSDASAFDLRIQICIHLNQFAMASEVFEKMKQKYANEPLTTVAAIRDSFLTVSSTADYAAIADTIDSDISRLRRWDGSGDLIQQLTSYKAAALIGQGLYEEAIDLLADPFENMTEDDLANLIVCYSHVGNSVEMERAVAHLKKTAPSHQIIRNLAALSDCQ</sequence>
<keyword evidence="5" id="KW-0963">Cytoplasm</keyword>
<dbReference type="EMBL" id="JAHDYR010000006">
    <property type="protein sequence ID" value="KAG9396392.1"/>
    <property type="molecule type" value="Genomic_DNA"/>
</dbReference>
<accession>A0A8J6BAU9</accession>
<dbReference type="OrthoDB" id="310217at2759"/>
<evidence type="ECO:0000256" key="1">
    <source>
        <dbReference type="ARBA" id="ARBA00004255"/>
    </source>
</evidence>
<dbReference type="InterPro" id="IPR011990">
    <property type="entry name" value="TPR-like_helical_dom_sf"/>
</dbReference>
<dbReference type="GO" id="GO:0005198">
    <property type="term" value="F:structural molecule activity"/>
    <property type="evidence" value="ECO:0007669"/>
    <property type="project" value="InterPro"/>
</dbReference>
<dbReference type="Gene3D" id="1.25.40.10">
    <property type="entry name" value="Tetratricopeptide repeat domain"/>
    <property type="match status" value="1"/>
</dbReference>
<organism evidence="11 12">
    <name type="scientific">Carpediemonas membranifera</name>
    <dbReference type="NCBI Taxonomy" id="201153"/>
    <lineage>
        <taxon>Eukaryota</taxon>
        <taxon>Metamonada</taxon>
        <taxon>Carpediemonas-like organisms</taxon>
        <taxon>Carpediemonas</taxon>
    </lineage>
</organism>
<comment type="caution">
    <text evidence="11">The sequence shown here is derived from an EMBL/GenBank/DDBJ whole genome shotgun (WGS) entry which is preliminary data.</text>
</comment>
<gene>
    <name evidence="11" type="ORF">J8273_2123</name>
</gene>
<evidence type="ECO:0000256" key="10">
    <source>
        <dbReference type="ARBA" id="ARBA00023329"/>
    </source>
</evidence>
<evidence type="ECO:0000256" key="2">
    <source>
        <dbReference type="ARBA" id="ARBA00004347"/>
    </source>
</evidence>
<evidence type="ECO:0000256" key="7">
    <source>
        <dbReference type="ARBA" id="ARBA00022927"/>
    </source>
</evidence>
<evidence type="ECO:0000256" key="9">
    <source>
        <dbReference type="ARBA" id="ARBA00023136"/>
    </source>
</evidence>
<keyword evidence="8" id="KW-0333">Golgi apparatus</keyword>
<dbReference type="GO" id="GO:0000139">
    <property type="term" value="C:Golgi membrane"/>
    <property type="evidence" value="ECO:0007669"/>
    <property type="project" value="UniProtKB-SubCell"/>
</dbReference>
<dbReference type="GO" id="GO:0015031">
    <property type="term" value="P:protein transport"/>
    <property type="evidence" value="ECO:0007669"/>
    <property type="project" value="UniProtKB-KW"/>
</dbReference>
<dbReference type="InterPro" id="IPR006822">
    <property type="entry name" value="Coatomer_esu"/>
</dbReference>
<keyword evidence="7" id="KW-0653">Protein transport</keyword>
<evidence type="ECO:0000313" key="11">
    <source>
        <dbReference type="EMBL" id="KAG9396392.1"/>
    </source>
</evidence>
<proteinExistence type="inferred from homology"/>
<dbReference type="PANTHER" id="PTHR10805">
    <property type="entry name" value="COATOMER SUBUNIT EPSILON"/>
    <property type="match status" value="1"/>
</dbReference>
<reference evidence="11" key="1">
    <citation type="submission" date="2021-05" db="EMBL/GenBank/DDBJ databases">
        <title>A free-living protist that lacks canonical eukaryotic 1 DNA replication and segregation systems.</title>
        <authorList>
            <person name="Salas-Leiva D.E."/>
            <person name="Tromer E.C."/>
            <person name="Curtis B.A."/>
            <person name="Jerlstrom-Hultqvist J."/>
            <person name="Kolisko M."/>
            <person name="Yi Z."/>
            <person name="Salas-Leiva J.S."/>
            <person name="Gallot-Lavallee L."/>
            <person name="Kops G.J.P.L."/>
            <person name="Archibald J.M."/>
            <person name="Simpson A.G.B."/>
            <person name="Roger A.J."/>
        </authorList>
    </citation>
    <scope>NUCLEOTIDE SEQUENCE</scope>
    <source>
        <strain evidence="11">BICM</strain>
    </source>
</reference>
<keyword evidence="12" id="KW-1185">Reference proteome</keyword>
<evidence type="ECO:0000313" key="12">
    <source>
        <dbReference type="Proteomes" id="UP000717585"/>
    </source>
</evidence>
<keyword evidence="4" id="KW-0813">Transport</keyword>
<dbReference type="GO" id="GO:0006890">
    <property type="term" value="P:retrograde vesicle-mediated transport, Golgi to endoplasmic reticulum"/>
    <property type="evidence" value="ECO:0007669"/>
    <property type="project" value="InterPro"/>
</dbReference>
<dbReference type="GO" id="GO:0006891">
    <property type="term" value="P:intra-Golgi vesicle-mediated transport"/>
    <property type="evidence" value="ECO:0007669"/>
    <property type="project" value="TreeGrafter"/>
</dbReference>
<evidence type="ECO:0000256" key="3">
    <source>
        <dbReference type="ARBA" id="ARBA00008827"/>
    </source>
</evidence>
<comment type="subcellular location">
    <subcellularLocation>
        <location evidence="2">Cytoplasmic vesicle</location>
        <location evidence="2">COPI-coated vesicle membrane</location>
        <topology evidence="2">Peripheral membrane protein</topology>
        <orientation evidence="2">Cytoplasmic side</orientation>
    </subcellularLocation>
    <subcellularLocation>
        <location evidence="1">Golgi apparatus membrane</location>
        <topology evidence="1">Peripheral membrane protein</topology>
        <orientation evidence="1">Cytoplasmic side</orientation>
    </subcellularLocation>
</comment>
<dbReference type="AlphaFoldDB" id="A0A8J6BAU9"/>
<dbReference type="Pfam" id="PF04733">
    <property type="entry name" value="Coatomer_E"/>
    <property type="match status" value="1"/>
</dbReference>
<keyword evidence="6" id="KW-0931">ER-Golgi transport</keyword>
<name>A0A8J6BAU9_9EUKA</name>